<dbReference type="AlphaFoldDB" id="A0A6A3KLD1"/>
<evidence type="ECO:0008006" key="6">
    <source>
        <dbReference type="Google" id="ProtNLM"/>
    </source>
</evidence>
<dbReference type="EMBL" id="QXFV01001343">
    <property type="protein sequence ID" value="KAE9008211.1"/>
    <property type="molecule type" value="Genomic_DNA"/>
</dbReference>
<comment type="caution">
    <text evidence="2">The sequence shown here is derived from an EMBL/GenBank/DDBJ whole genome shotgun (WGS) entry which is preliminary data.</text>
</comment>
<name>A0A6A3KLD1_9STRA</name>
<feature type="signal peptide" evidence="1">
    <location>
        <begin position="1"/>
        <end position="28"/>
    </location>
</feature>
<evidence type="ECO:0000313" key="3">
    <source>
        <dbReference type="EMBL" id="KAE9351499.1"/>
    </source>
</evidence>
<evidence type="ECO:0000313" key="4">
    <source>
        <dbReference type="Proteomes" id="UP000429607"/>
    </source>
</evidence>
<feature type="chain" id="PRO_5036164762" description="Secreted protein" evidence="1">
    <location>
        <begin position="29"/>
        <end position="102"/>
    </location>
</feature>
<proteinExistence type="predicted"/>
<gene>
    <name evidence="2" type="ORF">PR001_g16759</name>
    <name evidence="3" type="ORF">PR003_g4865</name>
</gene>
<organism evidence="2 4">
    <name type="scientific">Phytophthora rubi</name>
    <dbReference type="NCBI Taxonomy" id="129364"/>
    <lineage>
        <taxon>Eukaryota</taxon>
        <taxon>Sar</taxon>
        <taxon>Stramenopiles</taxon>
        <taxon>Oomycota</taxon>
        <taxon>Peronosporomycetes</taxon>
        <taxon>Peronosporales</taxon>
        <taxon>Peronosporaceae</taxon>
        <taxon>Phytophthora</taxon>
    </lineage>
</organism>
<dbReference type="Proteomes" id="UP000429607">
    <property type="component" value="Unassembled WGS sequence"/>
</dbReference>
<dbReference type="EMBL" id="QXFT01000190">
    <property type="protein sequence ID" value="KAE9351499.1"/>
    <property type="molecule type" value="Genomic_DNA"/>
</dbReference>
<evidence type="ECO:0000256" key="1">
    <source>
        <dbReference type="SAM" id="SignalP"/>
    </source>
</evidence>
<accession>A0A6A3KLD1</accession>
<evidence type="ECO:0000313" key="2">
    <source>
        <dbReference type="EMBL" id="KAE9008211.1"/>
    </source>
</evidence>
<keyword evidence="1" id="KW-0732">Signal</keyword>
<dbReference type="Proteomes" id="UP000434957">
    <property type="component" value="Unassembled WGS sequence"/>
</dbReference>
<sequence>MEHVGPVPHIVLPRFLFLAVVCVNRVETSCKYLTISSLPHSDAVSIICDQDLDSKRSTTQLNVSNSHRATSSRPLRTAEIIVSEVIHSVSRCDTQSSCGSKG</sequence>
<evidence type="ECO:0000313" key="5">
    <source>
        <dbReference type="Proteomes" id="UP000434957"/>
    </source>
</evidence>
<protein>
    <recommendedName>
        <fullName evidence="6">Secreted protein</fullName>
    </recommendedName>
</protein>
<keyword evidence="5" id="KW-1185">Reference proteome</keyword>
<reference evidence="2 4" key="1">
    <citation type="submission" date="2018-09" db="EMBL/GenBank/DDBJ databases">
        <title>Genomic investigation of the strawberry pathogen Phytophthora fragariae indicates pathogenicity is determined by transcriptional variation in three key races.</title>
        <authorList>
            <person name="Adams T.M."/>
            <person name="Armitage A.D."/>
            <person name="Sobczyk M.K."/>
            <person name="Bates H.J."/>
            <person name="Dunwell J.M."/>
            <person name="Nellist C.F."/>
            <person name="Harrison R.J."/>
        </authorList>
    </citation>
    <scope>NUCLEOTIDE SEQUENCE [LARGE SCALE GENOMIC DNA]</scope>
    <source>
        <strain evidence="2 4">SCRP249</strain>
        <strain evidence="3 5">SCRP333</strain>
    </source>
</reference>